<evidence type="ECO:0000256" key="7">
    <source>
        <dbReference type="ARBA" id="ARBA00022670"/>
    </source>
</evidence>
<dbReference type="EMBL" id="BAAADJ010000009">
    <property type="protein sequence ID" value="GAA0321409.1"/>
    <property type="molecule type" value="Genomic_DNA"/>
</dbReference>
<dbReference type="Gene3D" id="3.40.50.1820">
    <property type="entry name" value="alpha/beta hydrolase"/>
    <property type="match status" value="1"/>
</dbReference>
<dbReference type="PANTHER" id="PTHR43722">
    <property type="entry name" value="PROLINE IMINOPEPTIDASE"/>
    <property type="match status" value="1"/>
</dbReference>
<accession>A0ABN0VZX3</accession>
<keyword evidence="6" id="KW-0963">Cytoplasm</keyword>
<dbReference type="Pfam" id="PF00561">
    <property type="entry name" value="Abhydrolase_1"/>
    <property type="match status" value="1"/>
</dbReference>
<evidence type="ECO:0000256" key="3">
    <source>
        <dbReference type="ARBA" id="ARBA00010088"/>
    </source>
</evidence>
<dbReference type="PANTHER" id="PTHR43722:SF1">
    <property type="entry name" value="PROLINE IMINOPEPTIDASE"/>
    <property type="match status" value="1"/>
</dbReference>
<comment type="catalytic activity">
    <reaction evidence="1">
        <text>Release of N-terminal proline from a peptide.</text>
        <dbReference type="EC" id="3.4.11.5"/>
    </reaction>
</comment>
<protein>
    <recommendedName>
        <fullName evidence="4">prolyl aminopeptidase</fullName>
        <ecNumber evidence="4">3.4.11.5</ecNumber>
    </recommendedName>
    <alternativeName>
        <fullName evidence="9">Prolyl aminopeptidase</fullName>
    </alternativeName>
</protein>
<proteinExistence type="inferred from homology"/>
<dbReference type="InterPro" id="IPR005944">
    <property type="entry name" value="Pro_iminopeptidase"/>
</dbReference>
<dbReference type="EC" id="3.4.11.5" evidence="4"/>
<evidence type="ECO:0000256" key="4">
    <source>
        <dbReference type="ARBA" id="ARBA00012568"/>
    </source>
</evidence>
<keyword evidence="7" id="KW-0645">Protease</keyword>
<dbReference type="InterPro" id="IPR029058">
    <property type="entry name" value="AB_hydrolase_fold"/>
</dbReference>
<keyword evidence="5" id="KW-0031">Aminopeptidase</keyword>
<evidence type="ECO:0000256" key="6">
    <source>
        <dbReference type="ARBA" id="ARBA00022490"/>
    </source>
</evidence>
<evidence type="ECO:0000256" key="5">
    <source>
        <dbReference type="ARBA" id="ARBA00022438"/>
    </source>
</evidence>
<name>A0ABN0VZX3_9BACI</name>
<keyword evidence="12" id="KW-1185">Reference proteome</keyword>
<evidence type="ECO:0000256" key="9">
    <source>
        <dbReference type="ARBA" id="ARBA00029605"/>
    </source>
</evidence>
<dbReference type="GO" id="GO:0016787">
    <property type="term" value="F:hydrolase activity"/>
    <property type="evidence" value="ECO:0007669"/>
    <property type="project" value="UniProtKB-KW"/>
</dbReference>
<evidence type="ECO:0000259" key="10">
    <source>
        <dbReference type="Pfam" id="PF00561"/>
    </source>
</evidence>
<comment type="subcellular location">
    <subcellularLocation>
        <location evidence="2">Cytoplasm</location>
    </subcellularLocation>
</comment>
<dbReference type="InterPro" id="IPR002410">
    <property type="entry name" value="Peptidase_S33"/>
</dbReference>
<comment type="caution">
    <text evidence="11">The sequence shown here is derived from an EMBL/GenBank/DDBJ whole genome shotgun (WGS) entry which is preliminary data.</text>
</comment>
<feature type="domain" description="AB hydrolase-1" evidence="10">
    <location>
        <begin position="62"/>
        <end position="179"/>
    </location>
</feature>
<evidence type="ECO:0000256" key="2">
    <source>
        <dbReference type="ARBA" id="ARBA00004496"/>
    </source>
</evidence>
<comment type="similarity">
    <text evidence="3">Belongs to the peptidase S33 family.</text>
</comment>
<dbReference type="Proteomes" id="UP001500782">
    <property type="component" value="Unassembled WGS sequence"/>
</dbReference>
<organism evidence="11 12">
    <name type="scientific">Bacillus carboniphilus</name>
    <dbReference type="NCBI Taxonomy" id="86663"/>
    <lineage>
        <taxon>Bacteria</taxon>
        <taxon>Bacillati</taxon>
        <taxon>Bacillota</taxon>
        <taxon>Bacilli</taxon>
        <taxon>Bacillales</taxon>
        <taxon>Bacillaceae</taxon>
        <taxon>Bacillus</taxon>
    </lineage>
</organism>
<keyword evidence="8 11" id="KW-0378">Hydrolase</keyword>
<evidence type="ECO:0000313" key="11">
    <source>
        <dbReference type="EMBL" id="GAA0321409.1"/>
    </source>
</evidence>
<dbReference type="PRINTS" id="PR00793">
    <property type="entry name" value="PROAMNOPTASE"/>
</dbReference>
<evidence type="ECO:0000313" key="12">
    <source>
        <dbReference type="Proteomes" id="UP001500782"/>
    </source>
</evidence>
<dbReference type="InterPro" id="IPR000073">
    <property type="entry name" value="AB_hydrolase_1"/>
</dbReference>
<dbReference type="SUPFAM" id="SSF53474">
    <property type="entry name" value="alpha/beta-Hydrolases"/>
    <property type="match status" value="1"/>
</dbReference>
<sequence length="289" mass="32792">MNKKKKLKQACIIIVFFLLIGLVFPTWTPDIKGANSISTLEQIEINGTKLEVMIRGNDQTNPIIIFVHGGPGCSEIPYVRKYQDLLEKDFTIVHYDQRGSGKSYHFFEDYSKLTTDVHVQNLIELTDSIKNRLGQEKVLLIGHSFGTYIAMKAASKEPKAFSAYIGIGQVSDMIQSEIDSYNYTINQAKLAGNTNDLKKLEGLKNRIFNGDELTPRNLIRKYGGAARQINDNMDYFLGFLVNPEYNLLDVIRYMKGVSLSQNILIPEEKKQNITDLVNRLDLPVFFCHG</sequence>
<evidence type="ECO:0000256" key="1">
    <source>
        <dbReference type="ARBA" id="ARBA00001585"/>
    </source>
</evidence>
<gene>
    <name evidence="11" type="ORF">GCM10008967_09930</name>
</gene>
<reference evidence="11 12" key="1">
    <citation type="journal article" date="2019" name="Int. J. Syst. Evol. Microbiol.">
        <title>The Global Catalogue of Microorganisms (GCM) 10K type strain sequencing project: providing services to taxonomists for standard genome sequencing and annotation.</title>
        <authorList>
            <consortium name="The Broad Institute Genomics Platform"/>
            <consortium name="The Broad Institute Genome Sequencing Center for Infectious Disease"/>
            <person name="Wu L."/>
            <person name="Ma J."/>
        </authorList>
    </citation>
    <scope>NUCLEOTIDE SEQUENCE [LARGE SCALE GENOMIC DNA]</scope>
    <source>
        <strain evidence="11 12">JCM 9731</strain>
    </source>
</reference>
<evidence type="ECO:0000256" key="8">
    <source>
        <dbReference type="ARBA" id="ARBA00022801"/>
    </source>
</evidence>